<dbReference type="SUPFAM" id="SSF51556">
    <property type="entry name" value="Metallo-dependent hydrolases"/>
    <property type="match status" value="1"/>
</dbReference>
<dbReference type="InterPro" id="IPR008257">
    <property type="entry name" value="Pept_M19"/>
</dbReference>
<keyword evidence="3" id="KW-1133">Transmembrane helix</keyword>
<keyword evidence="1" id="KW-0378">Hydrolase</keyword>
<dbReference type="EMBL" id="KN848586">
    <property type="protein sequence ID" value="KIR81839.1"/>
    <property type="molecule type" value="Genomic_DNA"/>
</dbReference>
<dbReference type="PANTHER" id="PTHR10443:SF12">
    <property type="entry name" value="DIPEPTIDASE"/>
    <property type="match status" value="1"/>
</dbReference>
<organism evidence="4 5">
    <name type="scientific">Cryptococcus gattii EJB2</name>
    <dbReference type="NCBI Taxonomy" id="1296103"/>
    <lineage>
        <taxon>Eukaryota</taxon>
        <taxon>Fungi</taxon>
        <taxon>Dikarya</taxon>
        <taxon>Basidiomycota</taxon>
        <taxon>Agaricomycotina</taxon>
        <taxon>Tremellomycetes</taxon>
        <taxon>Tremellales</taxon>
        <taxon>Cryptococcaceae</taxon>
        <taxon>Cryptococcus</taxon>
        <taxon>Cryptococcus gattii species complex</taxon>
    </lineage>
</organism>
<protein>
    <recommendedName>
        <fullName evidence="1">Dipeptidase</fullName>
        <ecNumber evidence="1">3.4.13.19</ecNumber>
    </recommendedName>
</protein>
<evidence type="ECO:0000256" key="2">
    <source>
        <dbReference type="SAM" id="MobiDB-lite"/>
    </source>
</evidence>
<name>A0ABR5C1N7_9TREE</name>
<comment type="cofactor">
    <cofactor evidence="1">
        <name>Zn(2+)</name>
        <dbReference type="ChEBI" id="CHEBI:29105"/>
    </cofactor>
</comment>
<evidence type="ECO:0000313" key="5">
    <source>
        <dbReference type="Proteomes" id="UP000054272"/>
    </source>
</evidence>
<dbReference type="PANTHER" id="PTHR10443">
    <property type="entry name" value="MICROSOMAL DIPEPTIDASE"/>
    <property type="match status" value="1"/>
</dbReference>
<accession>A0ABR5C1N7</accession>
<dbReference type="Pfam" id="PF01244">
    <property type="entry name" value="Peptidase_M19"/>
    <property type="match status" value="1"/>
</dbReference>
<dbReference type="Proteomes" id="UP000054272">
    <property type="component" value="Unassembled WGS sequence"/>
</dbReference>
<comment type="catalytic activity">
    <reaction evidence="1">
        <text>an L-aminoacyl-L-amino acid + H2O = 2 an L-alpha-amino acid</text>
        <dbReference type="Rhea" id="RHEA:48940"/>
        <dbReference type="ChEBI" id="CHEBI:15377"/>
        <dbReference type="ChEBI" id="CHEBI:59869"/>
        <dbReference type="ChEBI" id="CHEBI:77460"/>
        <dbReference type="EC" id="3.4.13.19"/>
    </reaction>
</comment>
<gene>
    <name evidence="4" type="ORF">I306_01149</name>
</gene>
<proteinExistence type="inferred from homology"/>
<dbReference type="Gene3D" id="3.20.20.140">
    <property type="entry name" value="Metal-dependent hydrolases"/>
    <property type="match status" value="1"/>
</dbReference>
<keyword evidence="3" id="KW-0812">Transmembrane</keyword>
<comment type="similarity">
    <text evidence="1">Belongs to the metallo-dependent hydrolases superfamily. Peptidase M19 family.</text>
</comment>
<feature type="region of interest" description="Disordered" evidence="2">
    <location>
        <begin position="1"/>
        <end position="23"/>
    </location>
</feature>
<keyword evidence="1" id="KW-0482">Metalloprotease</keyword>
<dbReference type="InterPro" id="IPR032466">
    <property type="entry name" value="Metal_Hydrolase"/>
</dbReference>
<evidence type="ECO:0000313" key="4">
    <source>
        <dbReference type="EMBL" id="KIR81839.1"/>
    </source>
</evidence>
<sequence length="441" mass="49025">MAEQTPLLSPAPSTSSDPHHIPSHRRRTSILVSLFTILLIVATGFSVGLVIKHGHKEPDDLLERAKFYLKSSPVIDGHIDLPEFARAVYGNNISKFDLRDTLPAHFDIPRAKEGHLGAFFWSIFTECRDTNGHDFMNPTFEVRNALEQLDVSNNLISKYSDTFALARTADQVESAIKHGKIASLFGLEGAHMLGNSLGVLRMYHQLGVRYMTLTHSCNNAFADSAGVFEDVEQRWGGLSPLGKELIPEMNRLGIFIDLSHVSDQTALQALDLTEAPVILSHSCARHFNGMKRNVPDEVLDKLGKGKEKVDGVVMVNFFPVFASPNPDLVDVAYIADEIEYIANKTSRDHVGIGSDYDGIESVPKGLEDVSKYPYLFAELIKRGWSKHDLSNLAGGNLLRAMRGMEDVSRRMKEEQGKQPSMAKYDKRRDLDGGNWDIHTPG</sequence>
<feature type="region of interest" description="Disordered" evidence="2">
    <location>
        <begin position="409"/>
        <end position="441"/>
    </location>
</feature>
<keyword evidence="1" id="KW-0479">Metal-binding</keyword>
<evidence type="ECO:0000256" key="3">
    <source>
        <dbReference type="SAM" id="Phobius"/>
    </source>
</evidence>
<evidence type="ECO:0000256" key="1">
    <source>
        <dbReference type="RuleBase" id="RU341113"/>
    </source>
</evidence>
<reference evidence="4 5" key="1">
    <citation type="submission" date="2015-01" db="EMBL/GenBank/DDBJ databases">
        <title>The Genome Sequence of Cryptococcus gattii EJB2.</title>
        <authorList>
            <consortium name="The Broad Institute Genomics Platform"/>
            <person name="Cuomo C."/>
            <person name="Litvintseva A."/>
            <person name="Chen Y."/>
            <person name="Heitman J."/>
            <person name="Sun S."/>
            <person name="Springer D."/>
            <person name="Dromer F."/>
            <person name="Young S."/>
            <person name="Zeng Q."/>
            <person name="Gargeya S."/>
            <person name="Abouelleil A."/>
            <person name="Alvarado L."/>
            <person name="Chapman S.B."/>
            <person name="Gainer-Dewar J."/>
            <person name="Goldberg J."/>
            <person name="Griggs A."/>
            <person name="Gujja S."/>
            <person name="Hansen M."/>
            <person name="Howarth C."/>
            <person name="Imamovic A."/>
            <person name="Larimer J."/>
            <person name="Murphy C."/>
            <person name="Naylor J."/>
            <person name="Pearson M."/>
            <person name="Priest M."/>
            <person name="Roberts A."/>
            <person name="Saif S."/>
            <person name="Shea T."/>
            <person name="Sykes S."/>
            <person name="Wortman J."/>
            <person name="Nusbaum C."/>
            <person name="Birren B."/>
        </authorList>
    </citation>
    <scope>NUCLEOTIDE SEQUENCE [LARGE SCALE GENOMIC DNA]</scope>
    <source>
        <strain evidence="4 5">EJB2</strain>
    </source>
</reference>
<keyword evidence="1" id="KW-0645">Protease</keyword>
<keyword evidence="1" id="KW-0862">Zinc</keyword>
<dbReference type="PROSITE" id="PS51365">
    <property type="entry name" value="RENAL_DIPEPTIDASE_2"/>
    <property type="match status" value="1"/>
</dbReference>
<keyword evidence="3" id="KW-0472">Membrane</keyword>
<feature type="compositionally biased region" description="Low complexity" evidence="2">
    <location>
        <begin position="1"/>
        <end position="16"/>
    </location>
</feature>
<keyword evidence="1" id="KW-0224">Dipeptidase</keyword>
<feature type="transmembrane region" description="Helical" evidence="3">
    <location>
        <begin position="30"/>
        <end position="51"/>
    </location>
</feature>
<dbReference type="CDD" id="cd01301">
    <property type="entry name" value="rDP_like"/>
    <property type="match status" value="1"/>
</dbReference>
<keyword evidence="5" id="KW-1185">Reference proteome</keyword>
<dbReference type="EC" id="3.4.13.19" evidence="1"/>